<comment type="caution">
    <text evidence="2">The sequence shown here is derived from an EMBL/GenBank/DDBJ whole genome shotgun (WGS) entry which is preliminary data.</text>
</comment>
<organism evidence="2 3">
    <name type="scientific">Nocardioides nanhaiensis</name>
    <dbReference type="NCBI Taxonomy" id="1476871"/>
    <lineage>
        <taxon>Bacteria</taxon>
        <taxon>Bacillati</taxon>
        <taxon>Actinomycetota</taxon>
        <taxon>Actinomycetes</taxon>
        <taxon>Propionibacteriales</taxon>
        <taxon>Nocardioidaceae</taxon>
        <taxon>Nocardioides</taxon>
    </lineage>
</organism>
<evidence type="ECO:0000313" key="2">
    <source>
        <dbReference type="EMBL" id="GAA4695138.1"/>
    </source>
</evidence>
<dbReference type="RefSeq" id="WP_345268654.1">
    <property type="nucleotide sequence ID" value="NZ_BAABIM010000004.1"/>
</dbReference>
<dbReference type="Pfam" id="PF26351">
    <property type="entry name" value="DUF8091"/>
    <property type="match status" value="1"/>
</dbReference>
<proteinExistence type="predicted"/>
<sequence>MSGIGTLAEGPLHAAVKQWLARPGDRFEVPVGRWVVDLVRADGELVEVQTGGFGPLGPKLDGLLDHHRMRIVHPVTAERRIVRVDTDSVVLSERRSPRRGGVLDVFDRLVAIPSLVGHPHLVVEVLLCREDHVRGPAPVRSRSGRRTRDPGTRHLGAVLGSHELRSPADVLALLGTPLPTEPFTTADLAALLGAPVGLAQRVAYCLRHLELLEDAGRRGRAPLHRAVGTMGR</sequence>
<keyword evidence="3" id="KW-1185">Reference proteome</keyword>
<evidence type="ECO:0000313" key="3">
    <source>
        <dbReference type="Proteomes" id="UP001500621"/>
    </source>
</evidence>
<feature type="domain" description="DUF8091" evidence="1">
    <location>
        <begin position="12"/>
        <end position="164"/>
    </location>
</feature>
<dbReference type="InterPro" id="IPR058404">
    <property type="entry name" value="DUF8091"/>
</dbReference>
<evidence type="ECO:0000259" key="1">
    <source>
        <dbReference type="Pfam" id="PF26351"/>
    </source>
</evidence>
<name>A0ABP8WTC7_9ACTN</name>
<reference evidence="3" key="1">
    <citation type="journal article" date="2019" name="Int. J. Syst. Evol. Microbiol.">
        <title>The Global Catalogue of Microorganisms (GCM) 10K type strain sequencing project: providing services to taxonomists for standard genome sequencing and annotation.</title>
        <authorList>
            <consortium name="The Broad Institute Genomics Platform"/>
            <consortium name="The Broad Institute Genome Sequencing Center for Infectious Disease"/>
            <person name="Wu L."/>
            <person name="Ma J."/>
        </authorList>
    </citation>
    <scope>NUCLEOTIDE SEQUENCE [LARGE SCALE GENOMIC DNA]</scope>
    <source>
        <strain evidence="3">JCM 18127</strain>
    </source>
</reference>
<gene>
    <name evidence="2" type="ORF">GCM10023226_36870</name>
</gene>
<accession>A0ABP8WTC7</accession>
<dbReference type="Proteomes" id="UP001500621">
    <property type="component" value="Unassembled WGS sequence"/>
</dbReference>
<dbReference type="EMBL" id="BAABIM010000004">
    <property type="protein sequence ID" value="GAA4695138.1"/>
    <property type="molecule type" value="Genomic_DNA"/>
</dbReference>
<protein>
    <recommendedName>
        <fullName evidence="1">DUF8091 domain-containing protein</fullName>
    </recommendedName>
</protein>